<accession>A0AAN9ALS9</accession>
<evidence type="ECO:0000313" key="2">
    <source>
        <dbReference type="Proteomes" id="UP001374579"/>
    </source>
</evidence>
<dbReference type="AlphaFoldDB" id="A0AAN9ALS9"/>
<organism evidence="1 2">
    <name type="scientific">Littorina saxatilis</name>
    <dbReference type="NCBI Taxonomy" id="31220"/>
    <lineage>
        <taxon>Eukaryota</taxon>
        <taxon>Metazoa</taxon>
        <taxon>Spiralia</taxon>
        <taxon>Lophotrochozoa</taxon>
        <taxon>Mollusca</taxon>
        <taxon>Gastropoda</taxon>
        <taxon>Caenogastropoda</taxon>
        <taxon>Littorinimorpha</taxon>
        <taxon>Littorinoidea</taxon>
        <taxon>Littorinidae</taxon>
        <taxon>Littorina</taxon>
    </lineage>
</organism>
<evidence type="ECO:0000313" key="1">
    <source>
        <dbReference type="EMBL" id="KAK7089211.1"/>
    </source>
</evidence>
<proteinExistence type="predicted"/>
<protein>
    <submittedName>
        <fullName evidence="1">Uncharacterized protein</fullName>
    </submittedName>
</protein>
<gene>
    <name evidence="1" type="ORF">V1264_024505</name>
</gene>
<name>A0AAN9ALS9_9CAEN</name>
<sequence length="74" mass="8294">MVSIFAWFVYSCSANSRYAHPALRRSASDRPECDPPLRSGVIRRIRCPLDVPPLSVPRRKADENGCGEPILLLL</sequence>
<dbReference type="EMBL" id="JBAMIC010002549">
    <property type="protein sequence ID" value="KAK7089211.1"/>
    <property type="molecule type" value="Genomic_DNA"/>
</dbReference>
<comment type="caution">
    <text evidence="1">The sequence shown here is derived from an EMBL/GenBank/DDBJ whole genome shotgun (WGS) entry which is preliminary data.</text>
</comment>
<reference evidence="1 2" key="1">
    <citation type="submission" date="2024-02" db="EMBL/GenBank/DDBJ databases">
        <title>Chromosome-scale genome assembly of the rough periwinkle Littorina saxatilis.</title>
        <authorList>
            <person name="De Jode A."/>
            <person name="Faria R."/>
            <person name="Formenti G."/>
            <person name="Sims Y."/>
            <person name="Smith T.P."/>
            <person name="Tracey A."/>
            <person name="Wood J.M.D."/>
            <person name="Zagrodzka Z.B."/>
            <person name="Johannesson K."/>
            <person name="Butlin R.K."/>
            <person name="Leder E.H."/>
        </authorList>
    </citation>
    <scope>NUCLEOTIDE SEQUENCE [LARGE SCALE GENOMIC DNA]</scope>
    <source>
        <strain evidence="1">Snail1</strain>
        <tissue evidence="1">Muscle</tissue>
    </source>
</reference>
<dbReference type="Proteomes" id="UP001374579">
    <property type="component" value="Unassembled WGS sequence"/>
</dbReference>
<keyword evidence="2" id="KW-1185">Reference proteome</keyword>